<dbReference type="Proteomes" id="UP001058074">
    <property type="component" value="Unassembled WGS sequence"/>
</dbReference>
<evidence type="ECO:0000313" key="2">
    <source>
        <dbReference type="Proteomes" id="UP001058074"/>
    </source>
</evidence>
<sequence>MKKIVKYLCLFAFIICFILIIVFRNRILLSINMIRDVGELNTSNNVATSSVNKNIVLNTNYKDIVYKNGPNSPQTLDIYSAKKANTNGSPVIIYVHGGSWAYGDKNIPQNISPLLDMLRDQGYTVISTSYHLMKDKVIFNEQIEDVKDTVRWIRKNKDKYNLNPDAIGVIGTSAGAHLALMASYTSDSEYIGDVSLKNYSSKVKYVIDFSGPTDLTTLDLSQASPDITKLIKSSSNTEKTLSEYSPINHINKDLPNTLIIHSKKDNMVPYRNSTLLYNKIKAAGSDAKLITLSNSNHDFSNITNDDITTLSMEILKFIISNSPL</sequence>
<protein>
    <submittedName>
        <fullName evidence="1">Alpha/beta hydrolase</fullName>
    </submittedName>
</protein>
<keyword evidence="2" id="KW-1185">Reference proteome</keyword>
<evidence type="ECO:0000313" key="1">
    <source>
        <dbReference type="EMBL" id="GKX66833.1"/>
    </source>
</evidence>
<proteinExistence type="predicted"/>
<keyword evidence="1" id="KW-0378">Hydrolase</keyword>
<accession>A0ACB5RC73</accession>
<organism evidence="1 2">
    <name type="scientific">Inconstantimicrobium mannanitabidum</name>
    <dbReference type="NCBI Taxonomy" id="1604901"/>
    <lineage>
        <taxon>Bacteria</taxon>
        <taxon>Bacillati</taxon>
        <taxon>Bacillota</taxon>
        <taxon>Clostridia</taxon>
        <taxon>Eubacteriales</taxon>
        <taxon>Clostridiaceae</taxon>
        <taxon>Inconstantimicrobium</taxon>
    </lineage>
</organism>
<name>A0ACB5RC73_9CLOT</name>
<reference evidence="1" key="1">
    <citation type="journal article" date="2025" name="Int. J. Syst. Evol. Microbiol.">
        <title>Inconstantimicrobium mannanitabidum sp. nov., a novel member of the family Clostridiaceae isolated from anoxic soil under the treatment of reductive soil disinfestation.</title>
        <authorList>
            <person name="Ueki A."/>
            <person name="Tonouchi A."/>
            <person name="Honma S."/>
            <person name="Kaku N."/>
            <person name="Ueki K."/>
        </authorList>
    </citation>
    <scope>NUCLEOTIDE SEQUENCE</scope>
    <source>
        <strain evidence="1">TW13</strain>
    </source>
</reference>
<dbReference type="EMBL" id="BROD01000001">
    <property type="protein sequence ID" value="GKX66833.1"/>
    <property type="molecule type" value="Genomic_DNA"/>
</dbReference>
<gene>
    <name evidence="1" type="ORF">rsdtw13_20910</name>
</gene>
<comment type="caution">
    <text evidence="1">The sequence shown here is derived from an EMBL/GenBank/DDBJ whole genome shotgun (WGS) entry which is preliminary data.</text>
</comment>